<proteinExistence type="predicted"/>
<accession>A0A6C0K303</accession>
<evidence type="ECO:0000313" key="1">
    <source>
        <dbReference type="EMBL" id="QHU11466.1"/>
    </source>
</evidence>
<name>A0A6C0K303_9ZZZZ</name>
<dbReference type="EMBL" id="MN740785">
    <property type="protein sequence ID" value="QHU11466.1"/>
    <property type="molecule type" value="Genomic_DNA"/>
</dbReference>
<organism evidence="1">
    <name type="scientific">viral metagenome</name>
    <dbReference type="NCBI Taxonomy" id="1070528"/>
    <lineage>
        <taxon>unclassified sequences</taxon>
        <taxon>metagenomes</taxon>
        <taxon>organismal metagenomes</taxon>
    </lineage>
</organism>
<reference evidence="1" key="1">
    <citation type="journal article" date="2020" name="Nature">
        <title>Giant virus diversity and host interactions through global metagenomics.</title>
        <authorList>
            <person name="Schulz F."/>
            <person name="Roux S."/>
            <person name="Paez-Espino D."/>
            <person name="Jungbluth S."/>
            <person name="Walsh D.A."/>
            <person name="Denef V.J."/>
            <person name="McMahon K.D."/>
            <person name="Konstantinidis K.T."/>
            <person name="Eloe-Fadrosh E.A."/>
            <person name="Kyrpides N.C."/>
            <person name="Woyke T."/>
        </authorList>
    </citation>
    <scope>NUCLEOTIDE SEQUENCE</scope>
    <source>
        <strain evidence="1">GVMAG-S-1101169-75</strain>
    </source>
</reference>
<sequence length="263" mass="30202">MITPTMLSAVKDHDDDDSDIVYNPIIRNLSMTAVQSGIAKTSAQGEGGRDLRTLIRDLITDPIIREIPPNLRHLIPYHPECWINIFLLISDKKKKKLLCADVIRIFLESDFLSHPEMISLKEEDYLDSFLVGTLYIFRLLDIIMMRENFVNNEEDQLLIVLSINLITTYYYFKIKGDSLSQKKEGIIALSNMFDVLPLNTGIQNTLLYLIVGYVLAETTTKKEIAITRTIANKLKKNHPLDFVGEVDRMIEKRAKELSKDKKK</sequence>
<dbReference type="AlphaFoldDB" id="A0A6C0K303"/>
<protein>
    <submittedName>
        <fullName evidence="1">Uncharacterized protein</fullName>
    </submittedName>
</protein>